<evidence type="ECO:0000313" key="3">
    <source>
        <dbReference type="EMBL" id="KAA6343319.1"/>
    </source>
</evidence>
<dbReference type="EMBL" id="SNRY01000276">
    <property type="protein sequence ID" value="KAA6343319.1"/>
    <property type="molecule type" value="Genomic_DNA"/>
</dbReference>
<dbReference type="NCBIfam" id="TIGR00121">
    <property type="entry name" value="birA_ligase"/>
    <property type="match status" value="1"/>
</dbReference>
<reference evidence="3" key="1">
    <citation type="submission" date="2019-03" db="EMBL/GenBank/DDBJ databases">
        <title>Single cell metagenomics reveals metabolic interactions within the superorganism composed of flagellate Streblomastix strix and complex community of Bacteroidetes bacteria on its surface.</title>
        <authorList>
            <person name="Treitli S.C."/>
            <person name="Kolisko M."/>
            <person name="Husnik F."/>
            <person name="Keeling P."/>
            <person name="Hampl V."/>
        </authorList>
    </citation>
    <scope>NUCLEOTIDE SEQUENCE</scope>
    <source>
        <strain evidence="3">STM</strain>
    </source>
</reference>
<evidence type="ECO:0000256" key="1">
    <source>
        <dbReference type="ARBA" id="ARBA00022598"/>
    </source>
</evidence>
<dbReference type="PANTHER" id="PTHR12835:SF5">
    <property type="entry name" value="BIOTIN--PROTEIN LIGASE"/>
    <property type="match status" value="1"/>
</dbReference>
<gene>
    <name evidence="3" type="ORF">EZS27_009001</name>
</gene>
<dbReference type="GO" id="GO:0005737">
    <property type="term" value="C:cytoplasm"/>
    <property type="evidence" value="ECO:0007669"/>
    <property type="project" value="TreeGrafter"/>
</dbReference>
<dbReference type="GO" id="GO:0004077">
    <property type="term" value="F:biotin--[biotin carboxyl-carrier protein] ligase activity"/>
    <property type="evidence" value="ECO:0007669"/>
    <property type="project" value="UniProtKB-EC"/>
</dbReference>
<dbReference type="AlphaFoldDB" id="A0A5J4SAZ2"/>
<dbReference type="CDD" id="cd16442">
    <property type="entry name" value="BPL"/>
    <property type="match status" value="1"/>
</dbReference>
<dbReference type="InterPro" id="IPR004143">
    <property type="entry name" value="BPL_LPL_catalytic"/>
</dbReference>
<organism evidence="3">
    <name type="scientific">termite gut metagenome</name>
    <dbReference type="NCBI Taxonomy" id="433724"/>
    <lineage>
        <taxon>unclassified sequences</taxon>
        <taxon>metagenomes</taxon>
        <taxon>organismal metagenomes</taxon>
    </lineage>
</organism>
<dbReference type="Gene3D" id="3.30.930.10">
    <property type="entry name" value="Bira Bifunctional Protein, Domain 2"/>
    <property type="match status" value="1"/>
</dbReference>
<sequence length="252" mass="29018">MPCLDLFFPVPLIRLAETDSTSRYLTMLCGKDDIEEFTLVVSDFQTNGRGQQGNCWEAERGKNLLFSFVLYPFFLEAQNQFLLSQIIALSIKEELDNFASGFSVKWPNDIYWEEQKIGGVLIENDLAGNRIQRSIVGVGININQAKFHSSALRPVSLMQITGKQTELSPILANLMKRYISYYEWLRRGETNAIAERYRQSLFRKEGLHPYADKNGEFIARIVHVKPEGALILEDDEGKRREYIFKEVNFIGF</sequence>
<dbReference type="SUPFAM" id="SSF55681">
    <property type="entry name" value="Class II aaRS and biotin synthetases"/>
    <property type="match status" value="1"/>
</dbReference>
<feature type="domain" description="BPL/LPL catalytic" evidence="2">
    <location>
        <begin position="7"/>
        <end position="186"/>
    </location>
</feature>
<dbReference type="EC" id="6.3.4.15" evidence="3"/>
<accession>A0A5J4SAZ2</accession>
<dbReference type="InterPro" id="IPR045864">
    <property type="entry name" value="aa-tRNA-synth_II/BPL/LPL"/>
</dbReference>
<protein>
    <submittedName>
        <fullName evidence="3">Bifunctional ligase/repressor BirA</fullName>
        <ecNumber evidence="3">6.3.4.15</ecNumber>
    </submittedName>
</protein>
<dbReference type="InterPro" id="IPR004408">
    <property type="entry name" value="Biotin_CoA_COase_ligase"/>
</dbReference>
<keyword evidence="1 3" id="KW-0436">Ligase</keyword>
<evidence type="ECO:0000259" key="2">
    <source>
        <dbReference type="PROSITE" id="PS51733"/>
    </source>
</evidence>
<proteinExistence type="predicted"/>
<dbReference type="Pfam" id="PF03099">
    <property type="entry name" value="BPL_LplA_LipB"/>
    <property type="match status" value="1"/>
</dbReference>
<name>A0A5J4SAZ2_9ZZZZ</name>
<comment type="caution">
    <text evidence="3">The sequence shown here is derived from an EMBL/GenBank/DDBJ whole genome shotgun (WGS) entry which is preliminary data.</text>
</comment>
<dbReference type="PROSITE" id="PS51733">
    <property type="entry name" value="BPL_LPL_CATALYTIC"/>
    <property type="match status" value="1"/>
</dbReference>
<dbReference type="PANTHER" id="PTHR12835">
    <property type="entry name" value="BIOTIN PROTEIN LIGASE"/>
    <property type="match status" value="1"/>
</dbReference>